<reference evidence="2 3" key="1">
    <citation type="submission" date="2016-03" db="EMBL/GenBank/DDBJ databases">
        <title>Choanephora cucurbitarum.</title>
        <authorList>
            <person name="Min B."/>
            <person name="Park H."/>
            <person name="Park J.-H."/>
            <person name="Shin H.-D."/>
            <person name="Choi I.-G."/>
        </authorList>
    </citation>
    <scope>NUCLEOTIDE SEQUENCE [LARGE SCALE GENOMIC DNA]</scope>
    <source>
        <strain evidence="2 3">KUS-F28377</strain>
    </source>
</reference>
<dbReference type="Proteomes" id="UP000093000">
    <property type="component" value="Unassembled WGS sequence"/>
</dbReference>
<evidence type="ECO:0000313" key="2">
    <source>
        <dbReference type="EMBL" id="OBZ87468.1"/>
    </source>
</evidence>
<feature type="compositionally biased region" description="Polar residues" evidence="1">
    <location>
        <begin position="50"/>
        <end position="63"/>
    </location>
</feature>
<accession>A0A1C7NEI6</accession>
<sequence length="537" mass="60931">MYYSSRSDQDAWTACVRVILGLLEDSLLNGSTPSSKINLEGTWLQSNASTETLSAPASPTAQSVKRKRSFSDYEQDRKLQKISSNLANDIARSLSMSMDDVDMPFSPQPQPLSDFHTKPQEEYPVPTLRRISLSGSSTNNPSIEQWLDIQAHRHQMNIVDYKQLFQEKQAMLRDEIDLLQQPDHSFESIREHLTRVLRLADELSEDHSLSFNKIFPEWSLYETRINQLASYVQSVEDMSLSINKIIPQSDDLLQDIKGLQSLLDAKTSLYGEVLIQNGLEWKAIGMPVNETLLSATKQWIHNLCHGLLDALNSECKRAQALVRDMKALIGSSVGEKLMACILAGLEFIAEASAFIGMTSQRNLDECCVLVTVYGQWVSENLEQINDRSKKNKAYATTKRTDIRFMQFMENMNRVLTCLYTLYDLHDIDSTKSIGYVENLTAVLVELTVRAVSVIEIHRENATPSKAVAGNIMSHPQASFIYMGETLLTFASKILQLSEKKGVFINRIKVSRSHKKDSRSLLTCIRLYILIYRIWKNL</sequence>
<protein>
    <submittedName>
        <fullName evidence="2">Uncharacterized protein</fullName>
    </submittedName>
</protein>
<name>A0A1C7NEI6_9FUNG</name>
<dbReference type="OrthoDB" id="2162799at2759"/>
<keyword evidence="3" id="KW-1185">Reference proteome</keyword>
<dbReference type="STRING" id="101091.A0A1C7NEI6"/>
<dbReference type="AlphaFoldDB" id="A0A1C7NEI6"/>
<evidence type="ECO:0000256" key="1">
    <source>
        <dbReference type="SAM" id="MobiDB-lite"/>
    </source>
</evidence>
<comment type="caution">
    <text evidence="2">The sequence shown here is derived from an EMBL/GenBank/DDBJ whole genome shotgun (WGS) entry which is preliminary data.</text>
</comment>
<evidence type="ECO:0000313" key="3">
    <source>
        <dbReference type="Proteomes" id="UP000093000"/>
    </source>
</evidence>
<proteinExistence type="predicted"/>
<gene>
    <name evidence="2" type="ORF">A0J61_04483</name>
</gene>
<organism evidence="2 3">
    <name type="scientific">Choanephora cucurbitarum</name>
    <dbReference type="NCBI Taxonomy" id="101091"/>
    <lineage>
        <taxon>Eukaryota</taxon>
        <taxon>Fungi</taxon>
        <taxon>Fungi incertae sedis</taxon>
        <taxon>Mucoromycota</taxon>
        <taxon>Mucoromycotina</taxon>
        <taxon>Mucoromycetes</taxon>
        <taxon>Mucorales</taxon>
        <taxon>Mucorineae</taxon>
        <taxon>Choanephoraceae</taxon>
        <taxon>Choanephoroideae</taxon>
        <taxon>Choanephora</taxon>
    </lineage>
</organism>
<dbReference type="EMBL" id="LUGH01000220">
    <property type="protein sequence ID" value="OBZ87468.1"/>
    <property type="molecule type" value="Genomic_DNA"/>
</dbReference>
<dbReference type="InParanoid" id="A0A1C7NEI6"/>
<feature type="region of interest" description="Disordered" evidence="1">
    <location>
        <begin position="50"/>
        <end position="72"/>
    </location>
</feature>